<proteinExistence type="inferred from homology"/>
<feature type="transmembrane region" description="Helical" evidence="8">
    <location>
        <begin position="406"/>
        <end position="425"/>
    </location>
</feature>
<dbReference type="Gene3D" id="1.10.3720.10">
    <property type="entry name" value="MetI-like"/>
    <property type="match status" value="2"/>
</dbReference>
<feature type="transmembrane region" description="Helical" evidence="8">
    <location>
        <begin position="209"/>
        <end position="231"/>
    </location>
</feature>
<dbReference type="AlphaFoldDB" id="A0A4U9QZI2"/>
<feature type="transmembrane region" description="Helical" evidence="8">
    <location>
        <begin position="49"/>
        <end position="78"/>
    </location>
</feature>
<evidence type="ECO:0000259" key="9">
    <source>
        <dbReference type="PROSITE" id="PS50928"/>
    </source>
</evidence>
<keyword evidence="11" id="KW-1185">Reference proteome</keyword>
<comment type="similarity">
    <text evidence="8">Belongs to the binding-protein-dependent transport system permease family.</text>
</comment>
<evidence type="ECO:0000256" key="7">
    <source>
        <dbReference type="ARBA" id="ARBA00023136"/>
    </source>
</evidence>
<dbReference type="SUPFAM" id="SSF161098">
    <property type="entry name" value="MetI-like"/>
    <property type="match status" value="2"/>
</dbReference>
<protein>
    <submittedName>
        <fullName evidence="10">Iron ABC transporter permease</fullName>
    </submittedName>
</protein>
<feature type="transmembrane region" description="Helical" evidence="8">
    <location>
        <begin position="320"/>
        <end position="347"/>
    </location>
</feature>
<evidence type="ECO:0000256" key="1">
    <source>
        <dbReference type="ARBA" id="ARBA00004429"/>
    </source>
</evidence>
<gene>
    <name evidence="10" type="primary">potH</name>
    <name evidence="10" type="ORF">NCTC503_00527</name>
</gene>
<organism evidence="10 11">
    <name type="scientific">Hathewaya histolytica</name>
    <name type="common">Clostridium histolyticum</name>
    <dbReference type="NCBI Taxonomy" id="1498"/>
    <lineage>
        <taxon>Bacteria</taxon>
        <taxon>Bacillati</taxon>
        <taxon>Bacillota</taxon>
        <taxon>Clostridia</taxon>
        <taxon>Eubacteriales</taxon>
        <taxon>Clostridiaceae</taxon>
        <taxon>Hathewaya</taxon>
    </lineage>
</organism>
<dbReference type="InterPro" id="IPR035906">
    <property type="entry name" value="MetI-like_sf"/>
</dbReference>
<feature type="domain" description="ABC transmembrane type-1" evidence="9">
    <location>
        <begin position="50"/>
        <end position="255"/>
    </location>
</feature>
<name>A0A4U9QZI2_HATHI</name>
<dbReference type="PANTHER" id="PTHR43357">
    <property type="entry name" value="INNER MEMBRANE ABC TRANSPORTER PERMEASE PROTEIN YDCV"/>
    <property type="match status" value="1"/>
</dbReference>
<feature type="transmembrane region" description="Helical" evidence="8">
    <location>
        <begin position="510"/>
        <end position="533"/>
    </location>
</feature>
<keyword evidence="5 8" id="KW-0812">Transmembrane</keyword>
<keyword evidence="7 8" id="KW-0472">Membrane</keyword>
<dbReference type="CDD" id="cd06261">
    <property type="entry name" value="TM_PBP2"/>
    <property type="match status" value="2"/>
</dbReference>
<keyword evidence="6 8" id="KW-1133">Transmembrane helix</keyword>
<feature type="domain" description="ABC transmembrane type-1" evidence="9">
    <location>
        <begin position="326"/>
        <end position="532"/>
    </location>
</feature>
<feature type="transmembrane region" description="Helical" evidence="8">
    <location>
        <begin position="468"/>
        <end position="490"/>
    </location>
</feature>
<dbReference type="EMBL" id="LR590481">
    <property type="protein sequence ID" value="VTQ84364.1"/>
    <property type="molecule type" value="Genomic_DNA"/>
</dbReference>
<reference evidence="10 11" key="1">
    <citation type="submission" date="2019-05" db="EMBL/GenBank/DDBJ databases">
        <authorList>
            <consortium name="Pathogen Informatics"/>
        </authorList>
    </citation>
    <scope>NUCLEOTIDE SEQUENCE [LARGE SCALE GENOMIC DNA]</scope>
    <source>
        <strain evidence="10 11">NCTC503</strain>
    </source>
</reference>
<evidence type="ECO:0000313" key="11">
    <source>
        <dbReference type="Proteomes" id="UP000308489"/>
    </source>
</evidence>
<feature type="transmembrane region" description="Helical" evidence="8">
    <location>
        <begin position="140"/>
        <end position="160"/>
    </location>
</feature>
<feature type="transmembrane region" description="Helical" evidence="8">
    <location>
        <begin position="6"/>
        <end position="28"/>
    </location>
</feature>
<feature type="transmembrane region" description="Helical" evidence="8">
    <location>
        <begin position="237"/>
        <end position="254"/>
    </location>
</feature>
<dbReference type="GO" id="GO:0005886">
    <property type="term" value="C:plasma membrane"/>
    <property type="evidence" value="ECO:0007669"/>
    <property type="project" value="UniProtKB-SubCell"/>
</dbReference>
<evidence type="ECO:0000256" key="3">
    <source>
        <dbReference type="ARBA" id="ARBA00022475"/>
    </source>
</evidence>
<feature type="transmembrane region" description="Helical" evidence="8">
    <location>
        <begin position="98"/>
        <end position="119"/>
    </location>
</feature>
<sequence>MKSYINIWSVLSSIFALMIIIPNVDIIINLFNKGNENWIHIKNYLLKDYFINTFKIMIFTGILTMVIGTLLAFIISVYDFPFRKFFKWALLLPLTIPPYIGAYTYNGILSYTGIVQRVLRENFNINLSPKTLDIMSIKGAVFIFTIFLFPYVYMITRAFLEKQSAELIESGRVLGKGSLEIFVTIIIPISRTAIIGGVSLVLMEVLNDYGVVSYFGVSTISKAIFTSWFSMGDLDSAIKLSSILMFIVFVMIFLERKLRGRKKYSFVNSKIRPIQRKRLNGIYGAMAFILCITVFLISFIIPVLQLLSWTTMTYEKILSFQFFILIFNSLWTAVVSSLIIVIMALIIGNFSRIKEGTLSKVVSRITLLGYSIPASVIAVGVILLFVKLDNVFYPLYKLINLNSDKLILSTSIFMLLFAYVIRFLAIGYQSIEAGFEKVGKRFFEASKTLGHNDIQSFLKVDLPMIKPAVVSAFALVFLEVIKELTLTLILRPFNFNTLATKTFEYANDEMIQEAAVASLVIILVSIYSIYLMYRKDKEAK</sequence>
<dbReference type="GO" id="GO:0055085">
    <property type="term" value="P:transmembrane transport"/>
    <property type="evidence" value="ECO:0007669"/>
    <property type="project" value="InterPro"/>
</dbReference>
<keyword evidence="3" id="KW-1003">Cell membrane</keyword>
<dbReference type="Pfam" id="PF00528">
    <property type="entry name" value="BPD_transp_1"/>
    <property type="match status" value="2"/>
</dbReference>
<evidence type="ECO:0000256" key="5">
    <source>
        <dbReference type="ARBA" id="ARBA00022692"/>
    </source>
</evidence>
<dbReference type="PROSITE" id="PS50928">
    <property type="entry name" value="ABC_TM1"/>
    <property type="match status" value="2"/>
</dbReference>
<feature type="transmembrane region" description="Helical" evidence="8">
    <location>
        <begin position="282"/>
        <end position="308"/>
    </location>
</feature>
<comment type="subcellular location">
    <subcellularLocation>
        <location evidence="1">Cell inner membrane</location>
        <topology evidence="1">Multi-pass membrane protein</topology>
    </subcellularLocation>
    <subcellularLocation>
        <location evidence="8">Cell membrane</location>
        <topology evidence="8">Multi-pass membrane protein</topology>
    </subcellularLocation>
</comment>
<evidence type="ECO:0000256" key="6">
    <source>
        <dbReference type="ARBA" id="ARBA00022989"/>
    </source>
</evidence>
<feature type="transmembrane region" description="Helical" evidence="8">
    <location>
        <begin position="180"/>
        <end position="202"/>
    </location>
</feature>
<keyword evidence="2 8" id="KW-0813">Transport</keyword>
<dbReference type="InterPro" id="IPR000515">
    <property type="entry name" value="MetI-like"/>
</dbReference>
<keyword evidence="4" id="KW-0997">Cell inner membrane</keyword>
<dbReference type="PANTHER" id="PTHR43357:SF3">
    <property type="entry name" value="FE(3+)-TRANSPORT SYSTEM PERMEASE PROTEIN FBPB 2"/>
    <property type="match status" value="1"/>
</dbReference>
<feature type="transmembrane region" description="Helical" evidence="8">
    <location>
        <begin position="367"/>
        <end position="386"/>
    </location>
</feature>
<evidence type="ECO:0000313" key="10">
    <source>
        <dbReference type="EMBL" id="VTQ84364.1"/>
    </source>
</evidence>
<evidence type="ECO:0000256" key="8">
    <source>
        <dbReference type="RuleBase" id="RU363032"/>
    </source>
</evidence>
<accession>A0A4U9QZI2</accession>
<dbReference type="Proteomes" id="UP000308489">
    <property type="component" value="Chromosome 1"/>
</dbReference>
<dbReference type="KEGG" id="hhw:NCTC503_00527"/>
<evidence type="ECO:0000256" key="4">
    <source>
        <dbReference type="ARBA" id="ARBA00022519"/>
    </source>
</evidence>
<evidence type="ECO:0000256" key="2">
    <source>
        <dbReference type="ARBA" id="ARBA00022448"/>
    </source>
</evidence>